<dbReference type="OrthoDB" id="927373at2"/>
<evidence type="ECO:0000256" key="2">
    <source>
        <dbReference type="ARBA" id="ARBA00022946"/>
    </source>
</evidence>
<name>A0A6N6RIZ5_9FLAO</name>
<evidence type="ECO:0000259" key="6">
    <source>
        <dbReference type="Pfam" id="PF01764"/>
    </source>
</evidence>
<evidence type="ECO:0000256" key="1">
    <source>
        <dbReference type="ARBA" id="ARBA00022801"/>
    </source>
</evidence>
<dbReference type="Pfam" id="PF01764">
    <property type="entry name" value="Lipase_3"/>
    <property type="match status" value="1"/>
</dbReference>
<dbReference type="InterPro" id="IPR002921">
    <property type="entry name" value="Fungal_lipase-type"/>
</dbReference>
<dbReference type="InterPro" id="IPR029058">
    <property type="entry name" value="AB_hydrolase_fold"/>
</dbReference>
<reference evidence="7 8" key="1">
    <citation type="submission" date="2019-09" db="EMBL/GenBank/DDBJ databases">
        <title>Genomes of family Cryomorphaceae.</title>
        <authorList>
            <person name="Bowman J.P."/>
        </authorList>
    </citation>
    <scope>NUCLEOTIDE SEQUENCE [LARGE SCALE GENOMIC DNA]</scope>
    <source>
        <strain evidence="7 8">LMG 25704</strain>
    </source>
</reference>
<keyword evidence="1" id="KW-0378">Hydrolase</keyword>
<dbReference type="CDD" id="cd00519">
    <property type="entry name" value="Lipase_3"/>
    <property type="match status" value="1"/>
</dbReference>
<keyword evidence="5" id="KW-0732">Signal</keyword>
<evidence type="ECO:0000256" key="3">
    <source>
        <dbReference type="ARBA" id="ARBA00022963"/>
    </source>
</evidence>
<dbReference type="GO" id="GO:0004620">
    <property type="term" value="F:phospholipase activity"/>
    <property type="evidence" value="ECO:0007669"/>
    <property type="project" value="UniProtKB-ARBA"/>
</dbReference>
<keyword evidence="4" id="KW-0443">Lipid metabolism</keyword>
<dbReference type="EMBL" id="WBVO01000004">
    <property type="protein sequence ID" value="KAB2810384.1"/>
    <property type="molecule type" value="Genomic_DNA"/>
</dbReference>
<gene>
    <name evidence="7" type="ORF">F8C67_07290</name>
</gene>
<evidence type="ECO:0000313" key="7">
    <source>
        <dbReference type="EMBL" id="KAB2810384.1"/>
    </source>
</evidence>
<dbReference type="Gene3D" id="3.40.50.1820">
    <property type="entry name" value="alpha/beta hydrolase"/>
    <property type="match status" value="1"/>
</dbReference>
<feature type="domain" description="Fungal lipase-type" evidence="6">
    <location>
        <begin position="80"/>
        <end position="239"/>
    </location>
</feature>
<keyword evidence="8" id="KW-1185">Reference proteome</keyword>
<dbReference type="PANTHER" id="PTHR31403:SF7">
    <property type="entry name" value="PHOSPHOLIPASE A1-IGAMMA3, CHLOROPLASTIC"/>
    <property type="match status" value="1"/>
</dbReference>
<organism evidence="7 8">
    <name type="scientific">Phaeocystidibacter luteus</name>
    <dbReference type="NCBI Taxonomy" id="911197"/>
    <lineage>
        <taxon>Bacteria</taxon>
        <taxon>Pseudomonadati</taxon>
        <taxon>Bacteroidota</taxon>
        <taxon>Flavobacteriia</taxon>
        <taxon>Flavobacteriales</taxon>
        <taxon>Phaeocystidibacteraceae</taxon>
        <taxon>Phaeocystidibacter</taxon>
    </lineage>
</organism>
<dbReference type="Proteomes" id="UP000468650">
    <property type="component" value="Unassembled WGS sequence"/>
</dbReference>
<proteinExistence type="predicted"/>
<dbReference type="PANTHER" id="PTHR31403">
    <property type="entry name" value="PHOSPHOLIPASE A1-IBETA2, CHLOROPLASTIC"/>
    <property type="match status" value="1"/>
</dbReference>
<comment type="caution">
    <text evidence="7">The sequence shown here is derived from an EMBL/GenBank/DDBJ whole genome shotgun (WGS) entry which is preliminary data.</text>
</comment>
<keyword evidence="2" id="KW-0809">Transit peptide</keyword>
<protein>
    <submittedName>
        <fullName evidence="7">Lipase family protein</fullName>
    </submittedName>
</protein>
<evidence type="ECO:0000256" key="4">
    <source>
        <dbReference type="ARBA" id="ARBA00023098"/>
    </source>
</evidence>
<dbReference type="RefSeq" id="WP_151667173.1">
    <property type="nucleotide sequence ID" value="NZ_WBVO01000004.1"/>
</dbReference>
<evidence type="ECO:0000313" key="8">
    <source>
        <dbReference type="Proteomes" id="UP000468650"/>
    </source>
</evidence>
<feature type="signal peptide" evidence="5">
    <location>
        <begin position="1"/>
        <end position="18"/>
    </location>
</feature>
<evidence type="ECO:0000256" key="5">
    <source>
        <dbReference type="SAM" id="SignalP"/>
    </source>
</evidence>
<accession>A0A6N6RIZ5</accession>
<dbReference type="GO" id="GO:0016042">
    <property type="term" value="P:lipid catabolic process"/>
    <property type="evidence" value="ECO:0007669"/>
    <property type="project" value="UniProtKB-KW"/>
</dbReference>
<dbReference type="SUPFAM" id="SSF53474">
    <property type="entry name" value="alpha/beta-Hydrolases"/>
    <property type="match status" value="1"/>
</dbReference>
<keyword evidence="3" id="KW-0442">Lipid degradation</keyword>
<sequence>MKYFLLLLLFPLGMSAQYGPGFRADEYKEMLLISTQTGGDSAYKAKFETPQNHVLAYSSPSIGLDNKWELWVNRVQKTAVISIRGTTPKPESWMLNFYAAMIPAQGEIKWLKDGEQQEFKYHLADHPDAAVHAGWTLGCGMLLQDILPKIYALWQEEEIEDFYIMGHSQGGAIAYLMNAQLNYMSRSMMLPAGWRFKTYCSAAPKPGNLYFAYDYESRTQNGWAFNVVNAADWVPEVPISVQTLEDFNETNPFVMMDDVIAQQDLLDRIGLWWVKRKLENPTRDAQENYERYLGERIQEEVEKKIEGLEMPDFYHSNNYVRTGIQIVLRPDEEYHRLFVPDSGQVFAHHLHEPYLYLTEKLGTPFYEGHEFLGIQWKLKSWLQEDEMVEVKYGNEIPWILFTRNGRVHGWSALENGFHFSISYIIVDERLTIYRDWEMPEGESGTRFTRMLSNCNRMEFRGNQLLMMNRNRILMIFENQNKSTEE</sequence>
<dbReference type="AlphaFoldDB" id="A0A6N6RIZ5"/>
<feature type="chain" id="PRO_5026811033" evidence="5">
    <location>
        <begin position="19"/>
        <end position="485"/>
    </location>
</feature>